<reference evidence="2 3" key="1">
    <citation type="submission" date="2013-03" db="EMBL/GenBank/DDBJ databases">
        <authorList>
            <person name="Fiebig A."/>
            <person name="Goeker M."/>
            <person name="Klenk H.-P.P."/>
        </authorList>
    </citation>
    <scope>NUCLEOTIDE SEQUENCE [LARGE SCALE GENOMIC DNA]</scope>
    <source>
        <strain evidence="2 3">DSM 17492</strain>
    </source>
</reference>
<comment type="caution">
    <text evidence="2">The sequence shown here is derived from an EMBL/GenBank/DDBJ whole genome shotgun (WGS) entry which is preliminary data.</text>
</comment>
<proteinExistence type="predicted"/>
<evidence type="ECO:0000313" key="3">
    <source>
        <dbReference type="Proteomes" id="UP000025047"/>
    </source>
</evidence>
<protein>
    <submittedName>
        <fullName evidence="2">Uncharacterized protein</fullName>
    </submittedName>
</protein>
<feature type="region of interest" description="Disordered" evidence="1">
    <location>
        <begin position="17"/>
        <end position="39"/>
    </location>
</feature>
<organism evidence="2 3">
    <name type="scientific">Limimaricola hongkongensis DSM 17492</name>
    <dbReference type="NCBI Taxonomy" id="1122180"/>
    <lineage>
        <taxon>Bacteria</taxon>
        <taxon>Pseudomonadati</taxon>
        <taxon>Pseudomonadota</taxon>
        <taxon>Alphaproteobacteria</taxon>
        <taxon>Rhodobacterales</taxon>
        <taxon>Paracoccaceae</taxon>
        <taxon>Limimaricola</taxon>
    </lineage>
</organism>
<gene>
    <name evidence="2" type="ORF">Lokhon_02978</name>
</gene>
<evidence type="ECO:0000313" key="2">
    <source>
        <dbReference type="EMBL" id="EYD71330.1"/>
    </source>
</evidence>
<sequence>MRGPFTAFASDCHERIVSSFPSGRPMPNPAARRNPYNTS</sequence>
<dbReference type="STRING" id="1122180.Lokhon_02978"/>
<accession>A0A017HAI5</accession>
<dbReference type="Proteomes" id="UP000025047">
    <property type="component" value="Unassembled WGS sequence"/>
</dbReference>
<dbReference type="AlphaFoldDB" id="A0A017HAI5"/>
<keyword evidence="3" id="KW-1185">Reference proteome</keyword>
<feature type="compositionally biased region" description="Low complexity" evidence="1">
    <location>
        <begin position="29"/>
        <end position="39"/>
    </location>
</feature>
<dbReference type="PATRIC" id="fig|1122180.6.peg.2957"/>
<dbReference type="HOGENOM" id="CLU_3312293_0_0_5"/>
<name>A0A017HAI5_9RHOB</name>
<dbReference type="EMBL" id="APGJ01000007">
    <property type="protein sequence ID" value="EYD71330.1"/>
    <property type="molecule type" value="Genomic_DNA"/>
</dbReference>
<evidence type="ECO:0000256" key="1">
    <source>
        <dbReference type="SAM" id="MobiDB-lite"/>
    </source>
</evidence>